<evidence type="ECO:0008006" key="3">
    <source>
        <dbReference type="Google" id="ProtNLM"/>
    </source>
</evidence>
<sequence>MTATHIAQESGGERVVFADGEPCLRPPSRPPAGALAACASVISPGTELRRLRNSVHGEPQPAGYMNITSGPVTGELLLVPAPHGAWVQPNHPRALTVPAGTSLALLAAARFQLIAALGLSHDTFTTPSTALVAGSGPVALGCCLELLRRGTENLTLLTDRSDVPFARDLGAQPTRSVPAGSARVVIDVTGRIEPGLAAVAPGGTFGLLGTPDPDSVVSTLHVHRQSVAIIGMHELSGYDHDTYQRQYSAVLAWLTSAFGGDLPDRWCDRLCEDQLVDYYRHLAEGGPGRGTRPITIVEWAR</sequence>
<reference evidence="1 2" key="1">
    <citation type="submission" date="2020-02" db="EMBL/GenBank/DDBJ databases">
        <title>Acidophilic actinobacteria isolated from forest soil.</title>
        <authorList>
            <person name="Golinska P."/>
        </authorList>
    </citation>
    <scope>NUCLEOTIDE SEQUENCE [LARGE SCALE GENOMIC DNA]</scope>
    <source>
        <strain evidence="1 2">NL8</strain>
    </source>
</reference>
<organism evidence="1 2">
    <name type="scientific">Catenulispora pinistramenti</name>
    <dbReference type="NCBI Taxonomy" id="2705254"/>
    <lineage>
        <taxon>Bacteria</taxon>
        <taxon>Bacillati</taxon>
        <taxon>Actinomycetota</taxon>
        <taxon>Actinomycetes</taxon>
        <taxon>Catenulisporales</taxon>
        <taxon>Catenulisporaceae</taxon>
        <taxon>Catenulispora</taxon>
    </lineage>
</organism>
<evidence type="ECO:0000313" key="2">
    <source>
        <dbReference type="Proteomes" id="UP000730482"/>
    </source>
</evidence>
<comment type="caution">
    <text evidence="1">The sequence shown here is derived from an EMBL/GenBank/DDBJ whole genome shotgun (WGS) entry which is preliminary data.</text>
</comment>
<name>A0ABS5KNX3_9ACTN</name>
<dbReference type="Gene3D" id="3.40.50.720">
    <property type="entry name" value="NAD(P)-binding Rossmann-like Domain"/>
    <property type="match status" value="1"/>
</dbReference>
<evidence type="ECO:0000313" key="1">
    <source>
        <dbReference type="EMBL" id="MBS2547752.1"/>
    </source>
</evidence>
<protein>
    <recommendedName>
        <fullName evidence="3">Alcohol dehydrogenase zinc-binding domain protein</fullName>
    </recommendedName>
</protein>
<dbReference type="InterPro" id="IPR036291">
    <property type="entry name" value="NAD(P)-bd_dom_sf"/>
</dbReference>
<dbReference type="RefSeq" id="WP_212009333.1">
    <property type="nucleotide sequence ID" value="NZ_JAAFYZ010000034.1"/>
</dbReference>
<accession>A0ABS5KNX3</accession>
<dbReference type="Gene3D" id="3.90.180.10">
    <property type="entry name" value="Medium-chain alcohol dehydrogenases, catalytic domain"/>
    <property type="match status" value="1"/>
</dbReference>
<dbReference type="Proteomes" id="UP000730482">
    <property type="component" value="Unassembled WGS sequence"/>
</dbReference>
<keyword evidence="2" id="KW-1185">Reference proteome</keyword>
<proteinExistence type="predicted"/>
<gene>
    <name evidence="1" type="ORF">KGQ19_12830</name>
</gene>
<dbReference type="SUPFAM" id="SSF51735">
    <property type="entry name" value="NAD(P)-binding Rossmann-fold domains"/>
    <property type="match status" value="1"/>
</dbReference>
<dbReference type="EMBL" id="JAAFYZ010000034">
    <property type="protein sequence ID" value="MBS2547752.1"/>
    <property type="molecule type" value="Genomic_DNA"/>
</dbReference>